<proteinExistence type="predicted"/>
<dbReference type="Proteomes" id="UP001371456">
    <property type="component" value="Unassembled WGS sequence"/>
</dbReference>
<gene>
    <name evidence="2" type="ORF">RDI58_026166</name>
</gene>
<keyword evidence="3" id="KW-1185">Reference proteome</keyword>
<dbReference type="AlphaFoldDB" id="A0AAN8Y0L8"/>
<feature type="region of interest" description="Disordered" evidence="1">
    <location>
        <begin position="66"/>
        <end position="101"/>
    </location>
</feature>
<protein>
    <submittedName>
        <fullName evidence="2">Uncharacterized protein</fullName>
    </submittedName>
</protein>
<sequence>MIFNTIVHEGETLPLQCDDSFCEDVSLNTKVPTAMLHDTKESNTEEEYNPRDNVALFDKCPKRDTSGFSGSFSGQARPGTYSLRDLPHSTPAVKSEEEDSGEAIGKKMIISLVRKLEYYDAAILKIPTFVYVTTTVRQ</sequence>
<name>A0AAN8Y0L8_SOLBU</name>
<reference evidence="2 3" key="1">
    <citation type="submission" date="2024-02" db="EMBL/GenBank/DDBJ databases">
        <title>de novo genome assembly of Solanum bulbocastanum strain 11H21.</title>
        <authorList>
            <person name="Hosaka A.J."/>
        </authorList>
    </citation>
    <scope>NUCLEOTIDE SEQUENCE [LARGE SCALE GENOMIC DNA]</scope>
    <source>
        <tissue evidence="2">Young leaves</tissue>
    </source>
</reference>
<organism evidence="2 3">
    <name type="scientific">Solanum bulbocastanum</name>
    <name type="common">Wild potato</name>
    <dbReference type="NCBI Taxonomy" id="147425"/>
    <lineage>
        <taxon>Eukaryota</taxon>
        <taxon>Viridiplantae</taxon>
        <taxon>Streptophyta</taxon>
        <taxon>Embryophyta</taxon>
        <taxon>Tracheophyta</taxon>
        <taxon>Spermatophyta</taxon>
        <taxon>Magnoliopsida</taxon>
        <taxon>eudicotyledons</taxon>
        <taxon>Gunneridae</taxon>
        <taxon>Pentapetalae</taxon>
        <taxon>asterids</taxon>
        <taxon>lamiids</taxon>
        <taxon>Solanales</taxon>
        <taxon>Solanaceae</taxon>
        <taxon>Solanoideae</taxon>
        <taxon>Solaneae</taxon>
        <taxon>Solanum</taxon>
    </lineage>
</organism>
<evidence type="ECO:0000313" key="2">
    <source>
        <dbReference type="EMBL" id="KAK6775165.1"/>
    </source>
</evidence>
<evidence type="ECO:0000256" key="1">
    <source>
        <dbReference type="SAM" id="MobiDB-lite"/>
    </source>
</evidence>
<comment type="caution">
    <text evidence="2">The sequence shown here is derived from an EMBL/GenBank/DDBJ whole genome shotgun (WGS) entry which is preliminary data.</text>
</comment>
<dbReference type="EMBL" id="JBANQN010000011">
    <property type="protein sequence ID" value="KAK6775165.1"/>
    <property type="molecule type" value="Genomic_DNA"/>
</dbReference>
<evidence type="ECO:0000313" key="3">
    <source>
        <dbReference type="Proteomes" id="UP001371456"/>
    </source>
</evidence>
<accession>A0AAN8Y0L8</accession>